<proteinExistence type="predicted"/>
<reference evidence="1" key="2">
    <citation type="journal article" date="2024" name="Plant">
        <title>Genomic evolution and insights into agronomic trait innovations of Sesamum species.</title>
        <authorList>
            <person name="Miao H."/>
            <person name="Wang L."/>
            <person name="Qu L."/>
            <person name="Liu H."/>
            <person name="Sun Y."/>
            <person name="Le M."/>
            <person name="Wang Q."/>
            <person name="Wei S."/>
            <person name="Zheng Y."/>
            <person name="Lin W."/>
            <person name="Duan Y."/>
            <person name="Cao H."/>
            <person name="Xiong S."/>
            <person name="Wang X."/>
            <person name="Wei L."/>
            <person name="Li C."/>
            <person name="Ma Q."/>
            <person name="Ju M."/>
            <person name="Zhao R."/>
            <person name="Li G."/>
            <person name="Mu C."/>
            <person name="Tian Q."/>
            <person name="Mei H."/>
            <person name="Zhang T."/>
            <person name="Gao T."/>
            <person name="Zhang H."/>
        </authorList>
    </citation>
    <scope>NUCLEOTIDE SEQUENCE</scope>
    <source>
        <strain evidence="1">KEN1</strain>
    </source>
</reference>
<reference evidence="1" key="1">
    <citation type="submission" date="2020-06" db="EMBL/GenBank/DDBJ databases">
        <authorList>
            <person name="Li T."/>
            <person name="Hu X."/>
            <person name="Zhang T."/>
            <person name="Song X."/>
            <person name="Zhang H."/>
            <person name="Dai N."/>
            <person name="Sheng W."/>
            <person name="Hou X."/>
            <person name="Wei L."/>
        </authorList>
    </citation>
    <scope>NUCLEOTIDE SEQUENCE</scope>
    <source>
        <strain evidence="1">KEN1</strain>
        <tissue evidence="1">Leaf</tissue>
    </source>
</reference>
<dbReference type="EMBL" id="JACGWN010000007">
    <property type="protein sequence ID" value="KAL0445297.1"/>
    <property type="molecule type" value="Genomic_DNA"/>
</dbReference>
<name>A0AAW2WU60_9LAMI</name>
<dbReference type="AlphaFoldDB" id="A0AAW2WU60"/>
<gene>
    <name evidence="1" type="ORF">Slati_2252400</name>
</gene>
<comment type="caution">
    <text evidence="1">The sequence shown here is derived from an EMBL/GenBank/DDBJ whole genome shotgun (WGS) entry which is preliminary data.</text>
</comment>
<evidence type="ECO:0000313" key="1">
    <source>
        <dbReference type="EMBL" id="KAL0445297.1"/>
    </source>
</evidence>
<accession>A0AAW2WU60</accession>
<sequence length="94" mass="9677">MEKKGGRCSRGVWALGAGRGKAAPPRPPGLGRPRGSGVACVGLVLARIRRAFPAGRLSGGIRCCERPMRMGIVCAGCHHVRNGKPSGASPDCDS</sequence>
<organism evidence="1">
    <name type="scientific">Sesamum latifolium</name>
    <dbReference type="NCBI Taxonomy" id="2727402"/>
    <lineage>
        <taxon>Eukaryota</taxon>
        <taxon>Viridiplantae</taxon>
        <taxon>Streptophyta</taxon>
        <taxon>Embryophyta</taxon>
        <taxon>Tracheophyta</taxon>
        <taxon>Spermatophyta</taxon>
        <taxon>Magnoliopsida</taxon>
        <taxon>eudicotyledons</taxon>
        <taxon>Gunneridae</taxon>
        <taxon>Pentapetalae</taxon>
        <taxon>asterids</taxon>
        <taxon>lamiids</taxon>
        <taxon>Lamiales</taxon>
        <taxon>Pedaliaceae</taxon>
        <taxon>Sesamum</taxon>
    </lineage>
</organism>
<protein>
    <submittedName>
        <fullName evidence="1">Uncharacterized protein</fullName>
    </submittedName>
</protein>